<dbReference type="Proteomes" id="UP000447873">
    <property type="component" value="Unassembled WGS sequence"/>
</dbReference>
<name>A0A8H3VCB8_VENIN</name>
<dbReference type="AlphaFoldDB" id="A0A8H3VCB8"/>
<sequence length="257" mass="27151">MENNHGFHAGDSEEKGAIPANTYSKDYEVIFKTWTVVAILASAYGVSFWIVPTIAVINTGVATQLGDPAASVWYTSLRTICNAIAFVICEASSDLFKCRWFLVGGNILLLIGHIICNVAKNNTTTIAGFAIIGFGAGIAQLAISGYRTIPGRQNLSTAATGAGLLEFPLPALFKALPLGSTALAQVPGSRTSIMVAAGTAVQQSCMHVLRAVALSSLSLGILAMIACICCNDMSEKMNGRIEVFVENDEFADKNVCH</sequence>
<dbReference type="EMBL" id="WNWS01000036">
    <property type="protein sequence ID" value="KAE9985921.1"/>
    <property type="molecule type" value="Genomic_DNA"/>
</dbReference>
<keyword evidence="1" id="KW-0472">Membrane</keyword>
<reference evidence="2 4" key="1">
    <citation type="submission" date="2018-12" db="EMBL/GenBank/DDBJ databases">
        <title>Venturia inaequalis Genome Resource.</title>
        <authorList>
            <person name="Lichtner F.J."/>
        </authorList>
    </citation>
    <scope>NUCLEOTIDE SEQUENCE [LARGE SCALE GENOMIC DNA]</scope>
    <source>
        <strain evidence="2 4">120213</strain>
        <strain evidence="3 5">DMI_063113</strain>
    </source>
</reference>
<evidence type="ECO:0000256" key="1">
    <source>
        <dbReference type="SAM" id="Phobius"/>
    </source>
</evidence>
<dbReference type="Proteomes" id="UP000490939">
    <property type="component" value="Unassembled WGS sequence"/>
</dbReference>
<comment type="caution">
    <text evidence="2">The sequence shown here is derived from an EMBL/GenBank/DDBJ whole genome shotgun (WGS) entry which is preliminary data.</text>
</comment>
<keyword evidence="1" id="KW-0812">Transmembrane</keyword>
<feature type="transmembrane region" description="Helical" evidence="1">
    <location>
        <begin position="126"/>
        <end position="143"/>
    </location>
</feature>
<evidence type="ECO:0000313" key="4">
    <source>
        <dbReference type="Proteomes" id="UP000447873"/>
    </source>
</evidence>
<feature type="transmembrane region" description="Helical" evidence="1">
    <location>
        <begin position="208"/>
        <end position="230"/>
    </location>
</feature>
<proteinExistence type="predicted"/>
<keyword evidence="1" id="KW-1133">Transmembrane helix</keyword>
<evidence type="ECO:0000313" key="3">
    <source>
        <dbReference type="EMBL" id="KAE9992062.1"/>
    </source>
</evidence>
<evidence type="ECO:0000313" key="2">
    <source>
        <dbReference type="EMBL" id="KAE9985921.1"/>
    </source>
</evidence>
<organism evidence="2 4">
    <name type="scientific">Venturia inaequalis</name>
    <name type="common">Apple scab fungus</name>
    <dbReference type="NCBI Taxonomy" id="5025"/>
    <lineage>
        <taxon>Eukaryota</taxon>
        <taxon>Fungi</taxon>
        <taxon>Dikarya</taxon>
        <taxon>Ascomycota</taxon>
        <taxon>Pezizomycotina</taxon>
        <taxon>Dothideomycetes</taxon>
        <taxon>Pleosporomycetidae</taxon>
        <taxon>Venturiales</taxon>
        <taxon>Venturiaceae</taxon>
        <taxon>Venturia</taxon>
    </lineage>
</organism>
<accession>A0A8H3VCB8</accession>
<keyword evidence="5" id="KW-1185">Reference proteome</keyword>
<protein>
    <submittedName>
        <fullName evidence="2">Uncharacterized protein</fullName>
    </submittedName>
</protein>
<dbReference type="SUPFAM" id="SSF103473">
    <property type="entry name" value="MFS general substrate transporter"/>
    <property type="match status" value="1"/>
</dbReference>
<evidence type="ECO:0000313" key="5">
    <source>
        <dbReference type="Proteomes" id="UP000490939"/>
    </source>
</evidence>
<dbReference type="InterPro" id="IPR036259">
    <property type="entry name" value="MFS_trans_sf"/>
</dbReference>
<feature type="transmembrane region" description="Helical" evidence="1">
    <location>
        <begin position="100"/>
        <end position="120"/>
    </location>
</feature>
<dbReference type="EMBL" id="WNWR01000072">
    <property type="protein sequence ID" value="KAE9992062.1"/>
    <property type="molecule type" value="Genomic_DNA"/>
</dbReference>
<gene>
    <name evidence="3" type="ORF">EG327_010274</name>
    <name evidence="2" type="ORF">EG328_006761</name>
</gene>
<feature type="transmembrane region" description="Helical" evidence="1">
    <location>
        <begin position="29"/>
        <end position="51"/>
    </location>
</feature>